<evidence type="ECO:0000256" key="2">
    <source>
        <dbReference type="SAM" id="MobiDB-lite"/>
    </source>
</evidence>
<feature type="region of interest" description="Disordered" evidence="2">
    <location>
        <begin position="143"/>
        <end position="166"/>
    </location>
</feature>
<evidence type="ECO:0000313" key="5">
    <source>
        <dbReference type="Proteomes" id="UP000479190"/>
    </source>
</evidence>
<name>A0A6H5ILN4_9HYME</name>
<gene>
    <name evidence="4" type="ORF">TBRA_LOCUS8507</name>
</gene>
<feature type="compositionally biased region" description="Basic and acidic residues" evidence="2">
    <location>
        <begin position="40"/>
        <end position="50"/>
    </location>
</feature>
<sequence length="228" mass="25636">MEPTERITDICDKKEEFLRYLELMPKEKVSEEGQKEIKKANDVTVKRKENSMTPRTSITTGTMKQGRKTKSKPVYSSANRSFSANKRVVQRLLPEDKLKAIECVLIHGQTKASVARTYKVPESTLRSWCTRAQVALENKKNLKAQVGDESSASSARSESPLNNPLTHPVACGSTINEEDIEVGFHRGIDNYSGKEIEKAGPIRTVRISNVHRCSSVTSRLPTRKIRLH</sequence>
<dbReference type="AlphaFoldDB" id="A0A6H5ILN4"/>
<dbReference type="InterPro" id="IPR009057">
    <property type="entry name" value="Homeodomain-like_sf"/>
</dbReference>
<evidence type="ECO:0000256" key="1">
    <source>
        <dbReference type="ARBA" id="ARBA00004123"/>
    </source>
</evidence>
<feature type="compositionally biased region" description="Polar residues" evidence="2">
    <location>
        <begin position="51"/>
        <end position="63"/>
    </location>
</feature>
<keyword evidence="5" id="KW-1185">Reference proteome</keyword>
<feature type="compositionally biased region" description="Low complexity" evidence="2">
    <location>
        <begin position="149"/>
        <end position="159"/>
    </location>
</feature>
<feature type="domain" description="HTH psq-type" evidence="3">
    <location>
        <begin position="92"/>
        <end position="130"/>
    </location>
</feature>
<proteinExistence type="predicted"/>
<dbReference type="EMBL" id="CADCXV010000825">
    <property type="protein sequence ID" value="CAB0036648.1"/>
    <property type="molecule type" value="Genomic_DNA"/>
</dbReference>
<dbReference type="Proteomes" id="UP000479190">
    <property type="component" value="Unassembled WGS sequence"/>
</dbReference>
<protein>
    <recommendedName>
        <fullName evidence="3">HTH psq-type domain-containing protein</fullName>
    </recommendedName>
</protein>
<comment type="subcellular location">
    <subcellularLocation>
        <location evidence="1">Nucleus</location>
    </subcellularLocation>
</comment>
<feature type="region of interest" description="Disordered" evidence="2">
    <location>
        <begin position="40"/>
        <end position="79"/>
    </location>
</feature>
<reference evidence="4 5" key="1">
    <citation type="submission" date="2020-02" db="EMBL/GenBank/DDBJ databases">
        <authorList>
            <person name="Ferguson B K."/>
        </authorList>
    </citation>
    <scope>NUCLEOTIDE SEQUENCE [LARGE SCALE GENOMIC DNA]</scope>
</reference>
<dbReference type="GO" id="GO:0003677">
    <property type="term" value="F:DNA binding"/>
    <property type="evidence" value="ECO:0007669"/>
    <property type="project" value="InterPro"/>
</dbReference>
<evidence type="ECO:0000313" key="4">
    <source>
        <dbReference type="EMBL" id="CAB0036648.1"/>
    </source>
</evidence>
<dbReference type="InterPro" id="IPR007889">
    <property type="entry name" value="HTH_Psq"/>
</dbReference>
<dbReference type="Pfam" id="PF04218">
    <property type="entry name" value="CENP-B_N"/>
    <property type="match status" value="1"/>
</dbReference>
<accession>A0A6H5ILN4</accession>
<organism evidence="4 5">
    <name type="scientific">Trichogramma brassicae</name>
    <dbReference type="NCBI Taxonomy" id="86971"/>
    <lineage>
        <taxon>Eukaryota</taxon>
        <taxon>Metazoa</taxon>
        <taxon>Ecdysozoa</taxon>
        <taxon>Arthropoda</taxon>
        <taxon>Hexapoda</taxon>
        <taxon>Insecta</taxon>
        <taxon>Pterygota</taxon>
        <taxon>Neoptera</taxon>
        <taxon>Endopterygota</taxon>
        <taxon>Hymenoptera</taxon>
        <taxon>Apocrita</taxon>
        <taxon>Proctotrupomorpha</taxon>
        <taxon>Chalcidoidea</taxon>
        <taxon>Trichogrammatidae</taxon>
        <taxon>Trichogramma</taxon>
    </lineage>
</organism>
<evidence type="ECO:0000259" key="3">
    <source>
        <dbReference type="Pfam" id="PF04218"/>
    </source>
</evidence>
<dbReference type="InterPro" id="IPR036388">
    <property type="entry name" value="WH-like_DNA-bd_sf"/>
</dbReference>
<dbReference type="GO" id="GO:0005634">
    <property type="term" value="C:nucleus"/>
    <property type="evidence" value="ECO:0007669"/>
    <property type="project" value="UniProtKB-SubCell"/>
</dbReference>
<dbReference type="SUPFAM" id="SSF46689">
    <property type="entry name" value="Homeodomain-like"/>
    <property type="match status" value="1"/>
</dbReference>
<dbReference type="Gene3D" id="1.10.10.10">
    <property type="entry name" value="Winged helix-like DNA-binding domain superfamily/Winged helix DNA-binding domain"/>
    <property type="match status" value="1"/>
</dbReference>
<dbReference type="OrthoDB" id="6624814at2759"/>